<evidence type="ECO:0000313" key="1">
    <source>
        <dbReference type="EMBL" id="AYV56299.1"/>
    </source>
</evidence>
<name>A0A2M9XRX1_9LEPT</name>
<evidence type="ECO:0000313" key="3">
    <source>
        <dbReference type="Proteomes" id="UP000231919"/>
    </source>
</evidence>
<dbReference type="OrthoDB" id="340162at2"/>
<dbReference type="Proteomes" id="UP000276407">
    <property type="component" value="Chromosome 1"/>
</dbReference>
<evidence type="ECO:0000313" key="2">
    <source>
        <dbReference type="EMBL" id="PJZ29961.1"/>
    </source>
</evidence>
<dbReference type="Proteomes" id="UP000231919">
    <property type="component" value="Unassembled WGS sequence"/>
</dbReference>
<protein>
    <submittedName>
        <fullName evidence="1">Uncharacterized protein</fullName>
    </submittedName>
</protein>
<dbReference type="RefSeq" id="WP_010572786.1">
    <property type="nucleotide sequence ID" value="NZ_CP033614.1"/>
</dbReference>
<sequence>MNYKYLNYLILILFSFQAILCQHARVEVAPTLKQKRKAETNRETILLKQNYYLMGLLPRKLEYSESEYCPHRGIKEVHQYSSITNILVEQMTIGIYSPRSLEIVCH</sequence>
<dbReference type="KEGG" id="lkm:EFP84_12765"/>
<accession>A0A2M9XRX1</accession>
<proteinExistence type="predicted"/>
<evidence type="ECO:0000313" key="4">
    <source>
        <dbReference type="Proteomes" id="UP000276407"/>
    </source>
</evidence>
<dbReference type="EMBL" id="NPDP01000015">
    <property type="protein sequence ID" value="PJZ29961.1"/>
    <property type="molecule type" value="Genomic_DNA"/>
</dbReference>
<organism evidence="1 4">
    <name type="scientific">Leptospira kmetyi</name>
    <dbReference type="NCBI Taxonomy" id="408139"/>
    <lineage>
        <taxon>Bacteria</taxon>
        <taxon>Pseudomonadati</taxon>
        <taxon>Spirochaetota</taxon>
        <taxon>Spirochaetia</taxon>
        <taxon>Leptospirales</taxon>
        <taxon>Leptospiraceae</taxon>
        <taxon>Leptospira</taxon>
    </lineage>
</organism>
<reference evidence="2 3" key="1">
    <citation type="submission" date="2017-07" db="EMBL/GenBank/DDBJ databases">
        <title>Leptospira spp. isolated from tropical soils.</title>
        <authorList>
            <person name="Thibeaux R."/>
            <person name="Iraola G."/>
            <person name="Ferres I."/>
            <person name="Bierque E."/>
            <person name="Girault D."/>
            <person name="Soupe-Gilbert M.-E."/>
            <person name="Picardeau M."/>
            <person name="Goarant C."/>
        </authorList>
    </citation>
    <scope>NUCLEOTIDE SEQUENCE [LARGE SCALE GENOMIC DNA]</scope>
    <source>
        <strain evidence="2 3">JW2-C-B1</strain>
    </source>
</reference>
<dbReference type="AlphaFoldDB" id="A0A2M9XRX1"/>
<reference evidence="1 4" key="2">
    <citation type="submission" date="2018-11" db="EMBL/GenBank/DDBJ databases">
        <title>Complete genome sequence of Leptospira kmetyi isolate LS 001/16 from soil sample associated with a leptospirosis patient in Kelantan.</title>
        <authorList>
            <person name="Muhammad Yusoff F."/>
            <person name="Muhammad Yusoff S."/>
            <person name="Ahmad M.N."/>
            <person name="Yusof N.Y."/>
            <person name="Aziah I."/>
        </authorList>
    </citation>
    <scope>NUCLEOTIDE SEQUENCE [LARGE SCALE GENOMIC DNA]</scope>
    <source>
        <strain evidence="1 4">LS 001/16</strain>
    </source>
</reference>
<keyword evidence="3" id="KW-1185">Reference proteome</keyword>
<dbReference type="EMBL" id="CP033614">
    <property type="protein sequence ID" value="AYV56299.1"/>
    <property type="molecule type" value="Genomic_DNA"/>
</dbReference>
<gene>
    <name evidence="2" type="ORF">CH378_10010</name>
    <name evidence="1" type="ORF">EFP84_12765</name>
</gene>
<dbReference type="Pfam" id="PF06291">
    <property type="entry name" value="Lambda_Bor"/>
    <property type="match status" value="1"/>
</dbReference>
<dbReference type="InterPro" id="IPR010438">
    <property type="entry name" value="Lambda_Bor"/>
</dbReference>